<sequence length="521" mass="54290">MAGLAAVAVAGSLAACSSSGGNGNGGGPSASAPAPPPGASGPAGQGSIGDPYVPGNGNGGYDVRHYGLKLAITPGGARELDGTAEITATATERLSRFNLDLTGLDVAGVTVDGAAARQRRDGDELEVTAPKPLAKGAEFTVVVRYSGTPKPVSDPILGKYGWIRTSDGVFVACQPSGAHTWFPSNDHPSDKATFDFQITVPKGLTAIANGEPSSGAPSGNGGDGGGSGGSGGSPADPGAPPGGPSAPPGGAGDPSVVPAAAPVAARETTTSTWRVKEPMATYLATVDVGRFGVRTGRTPGGIPVITAVDPHVSGVDLDSFHAKNAEITDEWVRRFGPYPFSSTGGLIDDASVGFALETQTRPVYGAFGVDETIVAHELAHQWFGDSVSLTRWQDIWLNEGFATYAEWMWDEKSGGKSTQEHFDELYGDPGNRELWDVPTGNPGRAQMFGRSVYDRGGMTLHALRKKIGDAKFMAVLKTWSRERRHSTGTTRQFIEVADRVSGQKLDPFFKAWLFERGRPPR</sequence>
<keyword evidence="4" id="KW-0645">Protease</keyword>
<dbReference type="GO" id="GO:0004177">
    <property type="term" value="F:aminopeptidase activity"/>
    <property type="evidence" value="ECO:0007669"/>
    <property type="project" value="UniProtKB-KW"/>
</dbReference>
<dbReference type="Gene3D" id="2.60.40.1730">
    <property type="entry name" value="tricorn interacting facor f3 domain"/>
    <property type="match status" value="1"/>
</dbReference>
<gene>
    <name evidence="4" type="ORF">ACFQKB_00595</name>
</gene>
<feature type="domain" description="Aminopeptidase N-like N-terminal" evidence="3">
    <location>
        <begin position="65"/>
        <end position="214"/>
    </location>
</feature>
<reference evidence="5" key="1">
    <citation type="journal article" date="2019" name="Int. J. Syst. Evol. Microbiol.">
        <title>The Global Catalogue of Microorganisms (GCM) 10K type strain sequencing project: providing services to taxonomists for standard genome sequencing and annotation.</title>
        <authorList>
            <consortium name="The Broad Institute Genomics Platform"/>
            <consortium name="The Broad Institute Genome Sequencing Center for Infectious Disease"/>
            <person name="Wu L."/>
            <person name="Ma J."/>
        </authorList>
    </citation>
    <scope>NUCLEOTIDE SEQUENCE [LARGE SCALE GENOMIC DNA]</scope>
    <source>
        <strain evidence="5">JCM 3369</strain>
    </source>
</reference>
<evidence type="ECO:0000313" key="4">
    <source>
        <dbReference type="EMBL" id="MFC6878253.1"/>
    </source>
</evidence>
<dbReference type="SUPFAM" id="SSF63737">
    <property type="entry name" value="Leukotriene A4 hydrolase N-terminal domain"/>
    <property type="match status" value="1"/>
</dbReference>
<evidence type="ECO:0000259" key="2">
    <source>
        <dbReference type="Pfam" id="PF01433"/>
    </source>
</evidence>
<feature type="compositionally biased region" description="Pro residues" evidence="1">
    <location>
        <begin position="237"/>
        <end position="247"/>
    </location>
</feature>
<dbReference type="InterPro" id="IPR027268">
    <property type="entry name" value="Peptidase_M4/M1_CTD_sf"/>
</dbReference>
<dbReference type="SUPFAM" id="SSF55486">
    <property type="entry name" value="Metalloproteases ('zincins'), catalytic domain"/>
    <property type="match status" value="1"/>
</dbReference>
<feature type="domain" description="Peptidase M1 membrane alanine aminopeptidase" evidence="2">
    <location>
        <begin position="371"/>
        <end position="512"/>
    </location>
</feature>
<dbReference type="Proteomes" id="UP001596380">
    <property type="component" value="Unassembled WGS sequence"/>
</dbReference>
<dbReference type="InterPro" id="IPR014782">
    <property type="entry name" value="Peptidase_M1_dom"/>
</dbReference>
<keyword evidence="4" id="KW-0378">Hydrolase</keyword>
<evidence type="ECO:0000256" key="1">
    <source>
        <dbReference type="SAM" id="MobiDB-lite"/>
    </source>
</evidence>
<dbReference type="PANTHER" id="PTHR11533:SF297">
    <property type="entry name" value="AMINOPEPTIDASE N"/>
    <property type="match status" value="1"/>
</dbReference>
<dbReference type="EC" id="3.4.11.-" evidence="4"/>
<dbReference type="Pfam" id="PF01433">
    <property type="entry name" value="Peptidase_M1"/>
    <property type="match status" value="1"/>
</dbReference>
<protein>
    <submittedName>
        <fullName evidence="4">M1 family metallopeptidase</fullName>
        <ecNumber evidence="4">3.4.11.-</ecNumber>
    </submittedName>
</protein>
<evidence type="ECO:0000313" key="5">
    <source>
        <dbReference type="Proteomes" id="UP001596380"/>
    </source>
</evidence>
<feature type="compositionally biased region" description="Gly residues" evidence="1">
    <location>
        <begin position="218"/>
        <end position="232"/>
    </location>
</feature>
<dbReference type="InterPro" id="IPR045357">
    <property type="entry name" value="Aminopeptidase_N-like_N"/>
</dbReference>
<dbReference type="InterPro" id="IPR042097">
    <property type="entry name" value="Aminopeptidase_N-like_N_sf"/>
</dbReference>
<dbReference type="EMBL" id="JBHSXS010000001">
    <property type="protein sequence ID" value="MFC6878253.1"/>
    <property type="molecule type" value="Genomic_DNA"/>
</dbReference>
<dbReference type="PANTHER" id="PTHR11533">
    <property type="entry name" value="PROTEASE M1 ZINC METALLOPROTEASE"/>
    <property type="match status" value="1"/>
</dbReference>
<feature type="compositionally biased region" description="Low complexity" evidence="1">
    <location>
        <begin position="253"/>
        <end position="265"/>
    </location>
</feature>
<evidence type="ECO:0000259" key="3">
    <source>
        <dbReference type="Pfam" id="PF17900"/>
    </source>
</evidence>
<accession>A0ABW2C989</accession>
<dbReference type="RefSeq" id="WP_378062973.1">
    <property type="nucleotide sequence ID" value="NZ_JBHSXS010000001.1"/>
</dbReference>
<comment type="caution">
    <text evidence="4">The sequence shown here is derived from an EMBL/GenBank/DDBJ whole genome shotgun (WGS) entry which is preliminary data.</text>
</comment>
<proteinExistence type="predicted"/>
<feature type="region of interest" description="Disordered" evidence="1">
    <location>
        <begin position="206"/>
        <end position="272"/>
    </location>
</feature>
<keyword evidence="5" id="KW-1185">Reference proteome</keyword>
<dbReference type="Gene3D" id="1.10.390.10">
    <property type="entry name" value="Neutral Protease Domain 2"/>
    <property type="match status" value="1"/>
</dbReference>
<keyword evidence="4" id="KW-0031">Aminopeptidase</keyword>
<dbReference type="Pfam" id="PF17900">
    <property type="entry name" value="Peptidase_M1_N"/>
    <property type="match status" value="1"/>
</dbReference>
<feature type="region of interest" description="Disordered" evidence="1">
    <location>
        <begin position="17"/>
        <end position="56"/>
    </location>
</feature>
<dbReference type="CDD" id="cd09603">
    <property type="entry name" value="M1_APN_like"/>
    <property type="match status" value="1"/>
</dbReference>
<name>A0ABW2C989_9ACTN</name>
<dbReference type="InterPro" id="IPR050344">
    <property type="entry name" value="Peptidase_M1_aminopeptidases"/>
</dbReference>
<organism evidence="4 5">
    <name type="scientific">Actinomadura yumaensis</name>
    <dbReference type="NCBI Taxonomy" id="111807"/>
    <lineage>
        <taxon>Bacteria</taxon>
        <taxon>Bacillati</taxon>
        <taxon>Actinomycetota</taxon>
        <taxon>Actinomycetes</taxon>
        <taxon>Streptosporangiales</taxon>
        <taxon>Thermomonosporaceae</taxon>
        <taxon>Actinomadura</taxon>
    </lineage>
</organism>